<feature type="region of interest" description="Disordered" evidence="5">
    <location>
        <begin position="296"/>
        <end position="324"/>
    </location>
</feature>
<feature type="region of interest" description="Disordered" evidence="5">
    <location>
        <begin position="384"/>
        <end position="406"/>
    </location>
</feature>
<dbReference type="Gene3D" id="1.10.8.60">
    <property type="match status" value="1"/>
</dbReference>
<dbReference type="GO" id="GO:0005741">
    <property type="term" value="C:mitochondrial outer membrane"/>
    <property type="evidence" value="ECO:0007669"/>
    <property type="project" value="UniProtKB-SubCell"/>
</dbReference>
<dbReference type="eggNOG" id="KOG0737">
    <property type="taxonomic scope" value="Eukaryota"/>
</dbReference>
<dbReference type="EMBL" id="DS027045">
    <property type="protein sequence ID" value="EAW14141.1"/>
    <property type="molecule type" value="Genomic_DNA"/>
</dbReference>
<organism evidence="7 8">
    <name type="scientific">Aspergillus clavatus (strain ATCC 1007 / CBS 513.65 / DSM 816 / NCTC 3887 / NRRL 1 / QM 1276 / 107)</name>
    <dbReference type="NCBI Taxonomy" id="344612"/>
    <lineage>
        <taxon>Eukaryota</taxon>
        <taxon>Fungi</taxon>
        <taxon>Dikarya</taxon>
        <taxon>Ascomycota</taxon>
        <taxon>Pezizomycotina</taxon>
        <taxon>Eurotiomycetes</taxon>
        <taxon>Eurotiomycetidae</taxon>
        <taxon>Eurotiales</taxon>
        <taxon>Aspergillaceae</taxon>
        <taxon>Aspergillus</taxon>
        <taxon>Aspergillus subgen. Fumigati</taxon>
    </lineage>
</organism>
<dbReference type="PANTHER" id="PTHR45644">
    <property type="entry name" value="AAA ATPASE, PUTATIVE (AFU_ORTHOLOGUE AFUA_2G12920)-RELATED-RELATED"/>
    <property type="match status" value="1"/>
</dbReference>
<evidence type="ECO:0000313" key="8">
    <source>
        <dbReference type="Proteomes" id="UP000006701"/>
    </source>
</evidence>
<dbReference type="InterPro" id="IPR051701">
    <property type="entry name" value="Mito_OM_Translocase_MSP1"/>
</dbReference>
<dbReference type="InterPro" id="IPR056027">
    <property type="entry name" value="DUF7608"/>
</dbReference>
<keyword evidence="3" id="KW-0472">Membrane</keyword>
<dbReference type="GeneID" id="4708297"/>
<dbReference type="GO" id="GO:0016887">
    <property type="term" value="F:ATP hydrolysis activity"/>
    <property type="evidence" value="ECO:0007669"/>
    <property type="project" value="InterPro"/>
</dbReference>
<dbReference type="InterPro" id="IPR041569">
    <property type="entry name" value="AAA_lid_3"/>
</dbReference>
<evidence type="ECO:0000256" key="1">
    <source>
        <dbReference type="ARBA" id="ARBA00004572"/>
    </source>
</evidence>
<feature type="compositionally biased region" description="Polar residues" evidence="5">
    <location>
        <begin position="149"/>
        <end position="160"/>
    </location>
</feature>
<feature type="domain" description="AAA+ ATPase" evidence="6">
    <location>
        <begin position="683"/>
        <end position="817"/>
    </location>
</feature>
<accession>A1C6X0</accession>
<sequence length="956" mass="105166">MVLQGRLLSSLARPCRFVAHRRYPPTIASSARRFHLSRQWLAAAPSDPSDSRDSAPESVAHDLPTVSSDHNSSENIPLSSPTPSVERPVKKESGPYGSGVRRALRNRKQGKEWAAPIAKVPQWFRERNVVLHADGGEAVVEAQHQVTIRRSAETATETGTQESTAQAQGGEGGEPSPSEGQPGADHRYALPEALWEELCASAKAGLRLPPAKYAKEPSARKSHLVLQYPGADGVLFLDAVVKRLAQEVGADLVTLNAQDIAQLCSEQDLADGGATSPIRSLGYEVYRPSISESWQDMGDGLNESDADDADMIDPGSPKNSRPGLKGAKFITIESSRDGADIPLPSLLGLKSLITSFNGPLDGAASPQSSMDRVEDRRLRLVNELINSPRKQSPPAAEGATATERQPEISRDVILQVQDYGELQATREGAKFVALLQKAIMDRRKSGSRVLFIGTSAQEVSPDSDTSRLMQNAFDDHFSQMLVITPGMDSGTAEKTLAEDRKKRTLDINIRHIQDMLRTRLSESPSAIKDDIFGSRTWPLPPAVVKDSGLDERYWPYSQIHWATTLALGCIDPSEPFGFEHIQRGIEMMYKNDRLKNDWLQERTPKSATSETGTDRERLLNSLRKTCNSHEKKLLNGVVDAKNLRTTFADVHVPPETIDALKTLTSLSLIRPEAFTYGVLATDKIPGLLLYGPPGTGKTLLAKAVARESGATVLEVSGSEVYDMYVGEGEKNVKAIFTLAKKLSPCVVFIDEADAIFCSRTGASSRTSHRELINQFLREWDGMNDMSAFIMVATNRPFDLDDAVLRRLPRRLLVDLPTEQDRLAILKIHLKEETLDSSVDLAEMAHRTPLYSGSDLKNLCVAAALACVREENDLAAKHQGDEPYQYPARRTLTRAHFERGMEEISASISEDMSSLSAIRKFDEQYGDRKGRRKKNSGWGFTPGGMEKVETDAARVRT</sequence>
<feature type="region of interest" description="Disordered" evidence="5">
    <location>
        <begin position="925"/>
        <end position="956"/>
    </location>
</feature>
<dbReference type="SMART" id="SM00382">
    <property type="entry name" value="AAA"/>
    <property type="match status" value="1"/>
</dbReference>
<protein>
    <submittedName>
        <fullName evidence="7">Mitochondrial AAA ATPase, putative</fullName>
    </submittedName>
</protein>
<feature type="region of interest" description="Disordered" evidence="5">
    <location>
        <begin position="149"/>
        <end position="185"/>
    </location>
</feature>
<dbReference type="STRING" id="344612.A1C6X0"/>
<dbReference type="GO" id="GO:0005524">
    <property type="term" value="F:ATP binding"/>
    <property type="evidence" value="ECO:0007669"/>
    <property type="project" value="UniProtKB-KW"/>
</dbReference>
<dbReference type="Gene3D" id="3.40.50.300">
    <property type="entry name" value="P-loop containing nucleotide triphosphate hydrolases"/>
    <property type="match status" value="1"/>
</dbReference>
<evidence type="ECO:0000259" key="6">
    <source>
        <dbReference type="SMART" id="SM00382"/>
    </source>
</evidence>
<keyword evidence="2" id="KW-0547">Nucleotide-binding</keyword>
<dbReference type="KEGG" id="act:ACLA_071740"/>
<keyword evidence="3" id="KW-0496">Mitochondrion</keyword>
<keyword evidence="3" id="KW-1000">Mitochondrion outer membrane</keyword>
<feature type="compositionally biased region" description="Basic and acidic residues" evidence="5">
    <location>
        <begin position="945"/>
        <end position="956"/>
    </location>
</feature>
<evidence type="ECO:0000313" key="7">
    <source>
        <dbReference type="EMBL" id="EAW14141.1"/>
    </source>
</evidence>
<dbReference type="OMA" id="CRFIAHR"/>
<dbReference type="VEuPathDB" id="FungiDB:ACLA_071740"/>
<dbReference type="OrthoDB" id="39734at2759"/>
<evidence type="ECO:0000256" key="4">
    <source>
        <dbReference type="ARBA" id="ARBA00022840"/>
    </source>
</evidence>
<dbReference type="PANTHER" id="PTHR45644:SF56">
    <property type="entry name" value="AAA ATPASE, PUTATIVE (AFU_ORTHOLOGUE AFUA_2G12920)-RELATED"/>
    <property type="match status" value="1"/>
</dbReference>
<keyword evidence="4" id="KW-0067">ATP-binding</keyword>
<dbReference type="InterPro" id="IPR003593">
    <property type="entry name" value="AAA+_ATPase"/>
</dbReference>
<comment type="subcellular location">
    <subcellularLocation>
        <location evidence="1">Mitochondrion outer membrane</location>
        <topology evidence="1">Single-pass membrane protein</topology>
    </subcellularLocation>
</comment>
<dbReference type="HOGENOM" id="CLU_004223_1_0_1"/>
<gene>
    <name evidence="7" type="ORF">ACLA_071740</name>
</gene>
<evidence type="ECO:0000256" key="3">
    <source>
        <dbReference type="ARBA" id="ARBA00022787"/>
    </source>
</evidence>
<dbReference type="Proteomes" id="UP000006701">
    <property type="component" value="Unassembled WGS sequence"/>
</dbReference>
<feature type="compositionally biased region" description="Polar residues" evidence="5">
    <location>
        <begin position="65"/>
        <end position="83"/>
    </location>
</feature>
<proteinExistence type="predicted"/>
<dbReference type="SUPFAM" id="SSF52540">
    <property type="entry name" value="P-loop containing nucleoside triphosphate hydrolases"/>
    <property type="match status" value="1"/>
</dbReference>
<name>A1C6X0_ASPCL</name>
<feature type="compositionally biased region" description="Acidic residues" evidence="5">
    <location>
        <begin position="302"/>
        <end position="311"/>
    </location>
</feature>
<evidence type="ECO:0000256" key="2">
    <source>
        <dbReference type="ARBA" id="ARBA00022741"/>
    </source>
</evidence>
<dbReference type="InterPro" id="IPR003959">
    <property type="entry name" value="ATPase_AAA_core"/>
</dbReference>
<evidence type="ECO:0000256" key="5">
    <source>
        <dbReference type="SAM" id="MobiDB-lite"/>
    </source>
</evidence>
<dbReference type="Pfam" id="PF17862">
    <property type="entry name" value="AAA_lid_3"/>
    <property type="match status" value="1"/>
</dbReference>
<dbReference type="CDD" id="cd19481">
    <property type="entry name" value="RecA-like_protease"/>
    <property type="match status" value="1"/>
</dbReference>
<dbReference type="AlphaFoldDB" id="A1C6X0"/>
<dbReference type="Pfam" id="PF00004">
    <property type="entry name" value="AAA"/>
    <property type="match status" value="1"/>
</dbReference>
<feature type="compositionally biased region" description="Low complexity" evidence="5">
    <location>
        <begin position="161"/>
        <end position="183"/>
    </location>
</feature>
<keyword evidence="8" id="KW-1185">Reference proteome</keyword>
<feature type="region of interest" description="Disordered" evidence="5">
    <location>
        <begin position="44"/>
        <end position="111"/>
    </location>
</feature>
<reference evidence="7 8" key="1">
    <citation type="journal article" date="2008" name="PLoS Genet.">
        <title>Genomic islands in the pathogenic filamentous fungus Aspergillus fumigatus.</title>
        <authorList>
            <person name="Fedorova N.D."/>
            <person name="Khaldi N."/>
            <person name="Joardar V.S."/>
            <person name="Maiti R."/>
            <person name="Amedeo P."/>
            <person name="Anderson M.J."/>
            <person name="Crabtree J."/>
            <person name="Silva J.C."/>
            <person name="Badger J.H."/>
            <person name="Albarraq A."/>
            <person name="Angiuoli S."/>
            <person name="Bussey H."/>
            <person name="Bowyer P."/>
            <person name="Cotty P.J."/>
            <person name="Dyer P.S."/>
            <person name="Egan A."/>
            <person name="Galens K."/>
            <person name="Fraser-Liggett C.M."/>
            <person name="Haas B.J."/>
            <person name="Inman J.M."/>
            <person name="Kent R."/>
            <person name="Lemieux S."/>
            <person name="Malavazi I."/>
            <person name="Orvis J."/>
            <person name="Roemer T."/>
            <person name="Ronning C.M."/>
            <person name="Sundaram J.P."/>
            <person name="Sutton G."/>
            <person name="Turner G."/>
            <person name="Venter J.C."/>
            <person name="White O.R."/>
            <person name="Whitty B.R."/>
            <person name="Youngman P."/>
            <person name="Wolfe K.H."/>
            <person name="Goldman G.H."/>
            <person name="Wortman J.R."/>
            <person name="Jiang B."/>
            <person name="Denning D.W."/>
            <person name="Nierman W.C."/>
        </authorList>
    </citation>
    <scope>NUCLEOTIDE SEQUENCE [LARGE SCALE GENOMIC DNA]</scope>
    <source>
        <strain evidence="8">ATCC 1007 / CBS 513.65 / DSM 816 / NCTC 3887 / NRRL 1</strain>
    </source>
</reference>
<dbReference type="RefSeq" id="XP_001275567.1">
    <property type="nucleotide sequence ID" value="XM_001275566.1"/>
</dbReference>
<dbReference type="InterPro" id="IPR027417">
    <property type="entry name" value="P-loop_NTPase"/>
</dbReference>
<dbReference type="Pfam" id="PF24581">
    <property type="entry name" value="DUF7608"/>
    <property type="match status" value="1"/>
</dbReference>